<dbReference type="Proteomes" id="UP001501371">
    <property type="component" value="Unassembled WGS sequence"/>
</dbReference>
<dbReference type="EMBL" id="BAAAKV010000033">
    <property type="protein sequence ID" value="GAA1176918.1"/>
    <property type="molecule type" value="Genomic_DNA"/>
</dbReference>
<organism evidence="3 4">
    <name type="scientific">Streptomyces hebeiensis</name>
    <dbReference type="NCBI Taxonomy" id="229486"/>
    <lineage>
        <taxon>Bacteria</taxon>
        <taxon>Bacillati</taxon>
        <taxon>Actinomycetota</taxon>
        <taxon>Actinomycetes</taxon>
        <taxon>Kitasatosporales</taxon>
        <taxon>Streptomycetaceae</taxon>
        <taxon>Streptomyces</taxon>
    </lineage>
</organism>
<keyword evidence="2" id="KW-1133">Transmembrane helix</keyword>
<keyword evidence="2" id="KW-0472">Membrane</keyword>
<gene>
    <name evidence="3" type="ORF">GCM10009654_37720</name>
</gene>
<name>A0ABP4FH85_9ACTN</name>
<accession>A0ABP4FH85</accession>
<comment type="caution">
    <text evidence="3">The sequence shown here is derived from an EMBL/GenBank/DDBJ whole genome shotgun (WGS) entry which is preliminary data.</text>
</comment>
<dbReference type="RefSeq" id="WP_344277773.1">
    <property type="nucleotide sequence ID" value="NZ_BAAAKV010000033.1"/>
</dbReference>
<evidence type="ECO:0000256" key="1">
    <source>
        <dbReference type="SAM" id="MobiDB-lite"/>
    </source>
</evidence>
<evidence type="ECO:0000256" key="2">
    <source>
        <dbReference type="SAM" id="Phobius"/>
    </source>
</evidence>
<keyword evidence="4" id="KW-1185">Reference proteome</keyword>
<feature type="transmembrane region" description="Helical" evidence="2">
    <location>
        <begin position="33"/>
        <end position="55"/>
    </location>
</feature>
<reference evidence="4" key="1">
    <citation type="journal article" date="2019" name="Int. J. Syst. Evol. Microbiol.">
        <title>The Global Catalogue of Microorganisms (GCM) 10K type strain sequencing project: providing services to taxonomists for standard genome sequencing and annotation.</title>
        <authorList>
            <consortium name="The Broad Institute Genomics Platform"/>
            <consortium name="The Broad Institute Genome Sequencing Center for Infectious Disease"/>
            <person name="Wu L."/>
            <person name="Ma J."/>
        </authorList>
    </citation>
    <scope>NUCLEOTIDE SEQUENCE [LARGE SCALE GENOMIC DNA]</scope>
    <source>
        <strain evidence="4">JCM 12696</strain>
    </source>
</reference>
<evidence type="ECO:0000313" key="3">
    <source>
        <dbReference type="EMBL" id="GAA1176918.1"/>
    </source>
</evidence>
<protein>
    <recommendedName>
        <fullName evidence="5">Secreted protein</fullName>
    </recommendedName>
</protein>
<sequence>MPRPTAAQIAYGSATVVCSTLVILLLSGTTTGVGIAMTGIAALALGLLVTMVLTLPGRAPARSAAYGRRGAAQTEARDIRVPGQRVGASGEGVPAEQRHSLRR</sequence>
<feature type="transmembrane region" description="Helical" evidence="2">
    <location>
        <begin position="9"/>
        <end position="27"/>
    </location>
</feature>
<proteinExistence type="predicted"/>
<feature type="region of interest" description="Disordered" evidence="1">
    <location>
        <begin position="66"/>
        <end position="103"/>
    </location>
</feature>
<keyword evidence="2" id="KW-0812">Transmembrane</keyword>
<evidence type="ECO:0000313" key="4">
    <source>
        <dbReference type="Proteomes" id="UP001501371"/>
    </source>
</evidence>
<evidence type="ECO:0008006" key="5">
    <source>
        <dbReference type="Google" id="ProtNLM"/>
    </source>
</evidence>